<keyword evidence="3" id="KW-1185">Reference proteome</keyword>
<proteinExistence type="predicted"/>
<dbReference type="AlphaFoldDB" id="A0A0C9VNJ3"/>
<feature type="compositionally biased region" description="Polar residues" evidence="1">
    <location>
        <begin position="47"/>
        <end position="56"/>
    </location>
</feature>
<protein>
    <submittedName>
        <fullName evidence="2">Uncharacterized protein</fullName>
    </submittedName>
</protein>
<feature type="region of interest" description="Disordered" evidence="1">
    <location>
        <begin position="1"/>
        <end position="86"/>
    </location>
</feature>
<evidence type="ECO:0000313" key="2">
    <source>
        <dbReference type="EMBL" id="KIJ39316.1"/>
    </source>
</evidence>
<dbReference type="Proteomes" id="UP000054279">
    <property type="component" value="Unassembled WGS sequence"/>
</dbReference>
<dbReference type="HOGENOM" id="CLU_2098401_0_0_1"/>
<evidence type="ECO:0000256" key="1">
    <source>
        <dbReference type="SAM" id="MobiDB-lite"/>
    </source>
</evidence>
<organism evidence="2 3">
    <name type="scientific">Sphaerobolus stellatus (strain SS14)</name>
    <dbReference type="NCBI Taxonomy" id="990650"/>
    <lineage>
        <taxon>Eukaryota</taxon>
        <taxon>Fungi</taxon>
        <taxon>Dikarya</taxon>
        <taxon>Basidiomycota</taxon>
        <taxon>Agaricomycotina</taxon>
        <taxon>Agaricomycetes</taxon>
        <taxon>Phallomycetidae</taxon>
        <taxon>Geastrales</taxon>
        <taxon>Sphaerobolaceae</taxon>
        <taxon>Sphaerobolus</taxon>
    </lineage>
</organism>
<accession>A0A0C9VNJ3</accession>
<gene>
    <name evidence="2" type="ORF">M422DRAFT_257929</name>
</gene>
<reference evidence="2 3" key="1">
    <citation type="submission" date="2014-06" db="EMBL/GenBank/DDBJ databases">
        <title>Evolutionary Origins and Diversification of the Mycorrhizal Mutualists.</title>
        <authorList>
            <consortium name="DOE Joint Genome Institute"/>
            <consortium name="Mycorrhizal Genomics Consortium"/>
            <person name="Kohler A."/>
            <person name="Kuo A."/>
            <person name="Nagy L.G."/>
            <person name="Floudas D."/>
            <person name="Copeland A."/>
            <person name="Barry K.W."/>
            <person name="Cichocki N."/>
            <person name="Veneault-Fourrey C."/>
            <person name="LaButti K."/>
            <person name="Lindquist E.A."/>
            <person name="Lipzen A."/>
            <person name="Lundell T."/>
            <person name="Morin E."/>
            <person name="Murat C."/>
            <person name="Riley R."/>
            <person name="Ohm R."/>
            <person name="Sun H."/>
            <person name="Tunlid A."/>
            <person name="Henrissat B."/>
            <person name="Grigoriev I.V."/>
            <person name="Hibbett D.S."/>
            <person name="Martin F."/>
        </authorList>
    </citation>
    <scope>NUCLEOTIDE SEQUENCE [LARGE SCALE GENOMIC DNA]</scope>
    <source>
        <strain evidence="2 3">SS14</strain>
    </source>
</reference>
<dbReference type="EMBL" id="KN837153">
    <property type="protein sequence ID" value="KIJ39316.1"/>
    <property type="molecule type" value="Genomic_DNA"/>
</dbReference>
<evidence type="ECO:0000313" key="3">
    <source>
        <dbReference type="Proteomes" id="UP000054279"/>
    </source>
</evidence>
<name>A0A0C9VNJ3_SPHS4</name>
<sequence length="116" mass="12638">MPGQTPAHLGLRLPQTDKEQLPSKPGPSCFHRARKSRIQGNPAPRTGSDTTGSAGQPTARHTPLVIDPPQQPDGTQPVNNLAPLNKPKYKLRFSGYKQCSIASLQRSSHRDETSLH</sequence>